<dbReference type="EMBL" id="DF143907">
    <property type="protein sequence ID" value="GAA54608.1"/>
    <property type="molecule type" value="Genomic_DNA"/>
</dbReference>
<sequence>MPLPFRVAACIFQTINSHSSKMDHPRLSVDSPPGTDMSHEVREESRICGLVSLLPGGDCVIAIRKSTYCSALSRKAVRWNVPAVGGVCNWNARMSYGTPVPFSSCTNMKTTHYDITSGVDPIPLIRLQLKSALDVVHLSSHKYAERLTHTVLLIRLTLKSAEIKPDLKKLGHISTGRLKDKNDHGSTICTHHNLVLRPTELLLQVRKRKGLFKKKNGKNYPYAVRGSLRVCVLEAGIVCVKQRLEWTLFENVRNVNEAAMEMPVSGPARLLLEDENTKDTATWTKFDEEVSPLNGYLALSIPEPLAAKNYIQLSNAAIKIAAASLVDRRVKTSRLVIWGSVSRKITSTKQAHSPLGNVLTKPDHEQLHADRLRQKRSKQALEFIVNLSSPSAAMETPDRAHADATDRDSGLHLLLNHRKPHDYQWQRCSGGGKPHMDGAPKVRRAISAFSVTEDKGAAVEPTPKSQPPSETGSDVRRQAAKPTDKSTTCVDLDIVQCCETRTTIAKLQPNRPHKIRQDRKLLAGFRVQFSAKKNTYGSTTEKNYFSVLSPSAQGLTETHFDQATSKCPRNQTEAKLLPNGLITAKPVVQTFALEEFQVAMIEISSHGENSSKDVPEADIPTDGYSGDLTQNKVEMMGLLFTCIRPFPSRMSSLTTFCGALWIQIPLRVSDSLLLSVVYRCSSSPLEDEHFLIGTLQQLSFSYYFNHLPLFGDFNASKGSWIRLYDVKPFSNSPLATTSIISRCLNDEKCFHMSFKGDSAHAHVVRVEKGPEDTTRIDAKKDLGIWLSSNMSFSVHHEKSAEKAFAVLRMTQRTFTRITRLDFQIHYGANVRPLP</sequence>
<evidence type="ECO:0000313" key="2">
    <source>
        <dbReference type="EMBL" id="GAA54608.1"/>
    </source>
</evidence>
<protein>
    <submittedName>
        <fullName evidence="2">Uncharacterized protein</fullName>
    </submittedName>
</protein>
<dbReference type="Proteomes" id="UP000008909">
    <property type="component" value="Unassembled WGS sequence"/>
</dbReference>
<name>G7YNS7_CLOSI</name>
<organism evidence="2 3">
    <name type="scientific">Clonorchis sinensis</name>
    <name type="common">Chinese liver fluke</name>
    <dbReference type="NCBI Taxonomy" id="79923"/>
    <lineage>
        <taxon>Eukaryota</taxon>
        <taxon>Metazoa</taxon>
        <taxon>Spiralia</taxon>
        <taxon>Lophotrochozoa</taxon>
        <taxon>Platyhelminthes</taxon>
        <taxon>Trematoda</taxon>
        <taxon>Digenea</taxon>
        <taxon>Opisthorchiida</taxon>
        <taxon>Opisthorchiata</taxon>
        <taxon>Opisthorchiidae</taxon>
        <taxon>Clonorchis</taxon>
    </lineage>
</organism>
<keyword evidence="3" id="KW-1185">Reference proteome</keyword>
<feature type="region of interest" description="Disordered" evidence="1">
    <location>
        <begin position="451"/>
        <end position="485"/>
    </location>
</feature>
<reference evidence="2" key="1">
    <citation type="journal article" date="2011" name="Genome Biol.">
        <title>The draft genome of the carcinogenic human liver fluke Clonorchis sinensis.</title>
        <authorList>
            <person name="Wang X."/>
            <person name="Chen W."/>
            <person name="Huang Y."/>
            <person name="Sun J."/>
            <person name="Men J."/>
            <person name="Liu H."/>
            <person name="Luo F."/>
            <person name="Guo L."/>
            <person name="Lv X."/>
            <person name="Deng C."/>
            <person name="Zhou C."/>
            <person name="Fan Y."/>
            <person name="Li X."/>
            <person name="Huang L."/>
            <person name="Hu Y."/>
            <person name="Liang C."/>
            <person name="Hu X."/>
            <person name="Xu J."/>
            <person name="Yu X."/>
        </authorList>
    </citation>
    <scope>NUCLEOTIDE SEQUENCE [LARGE SCALE GENOMIC DNA]</scope>
    <source>
        <strain evidence="2">Henan</strain>
    </source>
</reference>
<reference key="2">
    <citation type="submission" date="2011-10" db="EMBL/GenBank/DDBJ databases">
        <title>The genome and transcriptome sequence of Clonorchis sinensis provide insights into the carcinogenic liver fluke.</title>
        <authorList>
            <person name="Wang X."/>
            <person name="Huang Y."/>
            <person name="Chen W."/>
            <person name="Liu H."/>
            <person name="Guo L."/>
            <person name="Chen Y."/>
            <person name="Luo F."/>
            <person name="Zhou W."/>
            <person name="Sun J."/>
            <person name="Mao Q."/>
            <person name="Liang P."/>
            <person name="Zhou C."/>
            <person name="Tian Y."/>
            <person name="Men J."/>
            <person name="Lv X."/>
            <person name="Huang L."/>
            <person name="Zhou J."/>
            <person name="Hu Y."/>
            <person name="Li R."/>
            <person name="Zhang F."/>
            <person name="Lei H."/>
            <person name="Li X."/>
            <person name="Hu X."/>
            <person name="Liang C."/>
            <person name="Xu J."/>
            <person name="Wu Z."/>
            <person name="Yu X."/>
        </authorList>
    </citation>
    <scope>NUCLEOTIDE SEQUENCE</scope>
    <source>
        <strain>Henan</strain>
    </source>
</reference>
<evidence type="ECO:0000313" key="3">
    <source>
        <dbReference type="Proteomes" id="UP000008909"/>
    </source>
</evidence>
<dbReference type="AlphaFoldDB" id="G7YNS7"/>
<proteinExistence type="predicted"/>
<evidence type="ECO:0000256" key="1">
    <source>
        <dbReference type="SAM" id="MobiDB-lite"/>
    </source>
</evidence>
<gene>
    <name evidence="2" type="ORF">CLF_104199</name>
</gene>
<accession>G7YNS7</accession>